<dbReference type="PRINTS" id="PR01434">
    <property type="entry name" value="NADHDHGNASE5"/>
</dbReference>
<feature type="transmembrane region" description="Helical" evidence="6">
    <location>
        <begin position="459"/>
        <end position="478"/>
    </location>
</feature>
<feature type="transmembrane region" description="Helical" evidence="6">
    <location>
        <begin position="90"/>
        <end position="111"/>
    </location>
</feature>
<dbReference type="InterPro" id="IPR001750">
    <property type="entry name" value="ND/Mrp_TM"/>
</dbReference>
<feature type="domain" description="NADH:quinone oxidoreductase/Mrp antiporter transmembrane" evidence="7">
    <location>
        <begin position="138"/>
        <end position="428"/>
    </location>
</feature>
<feature type="transmembrane region" description="Helical" evidence="6">
    <location>
        <begin position="6"/>
        <end position="23"/>
    </location>
</feature>
<dbReference type="Gene3D" id="1.20.5.2700">
    <property type="match status" value="1"/>
</dbReference>
<feature type="transmembrane region" description="Helical" evidence="6">
    <location>
        <begin position="339"/>
        <end position="357"/>
    </location>
</feature>
<dbReference type="GO" id="GO:0008137">
    <property type="term" value="F:NADH dehydrogenase (ubiquinone) activity"/>
    <property type="evidence" value="ECO:0007669"/>
    <property type="project" value="InterPro"/>
</dbReference>
<evidence type="ECO:0000313" key="9">
    <source>
        <dbReference type="EMBL" id="PXZ05433.1"/>
    </source>
</evidence>
<dbReference type="NCBIfam" id="TIGR01974">
    <property type="entry name" value="NDH_I_L"/>
    <property type="match status" value="1"/>
</dbReference>
<feature type="domain" description="NADH-Ubiquinone oxidoreductase (complex I) chain 5 N-terminal" evidence="8">
    <location>
        <begin position="71"/>
        <end position="121"/>
    </location>
</feature>
<feature type="transmembrane region" description="Helical" evidence="6">
    <location>
        <begin position="416"/>
        <end position="438"/>
    </location>
</feature>
<evidence type="ECO:0000256" key="2">
    <source>
        <dbReference type="ARBA" id="ARBA00022692"/>
    </source>
</evidence>
<evidence type="ECO:0008006" key="11">
    <source>
        <dbReference type="Google" id="ProtNLM"/>
    </source>
</evidence>
<feature type="transmembrane region" description="Helical" evidence="6">
    <location>
        <begin position="311"/>
        <end position="327"/>
    </location>
</feature>
<sequence length="616" mass="70022">MNLLYLTIIVPLLSFLILVCFGRQMRSINVMLIGICTIFVIGLITMFSCVDFITNTVPDMTLVYTRNLWTWFSVGDLEVPFSLTLDGLSLTFLVLISFFGLLIYFFAACYLKSKEDIYNFYAYSNLLITSMLTVVLVDNLFVMLLGWEGVSISTYLLIGIYYKQARNSYAAVKAFVMMHLTDIFLIIGIFLLYQTLETLKISTMLIKAQNDLAIDSDIIFWITIMLFLGAMSKSALFPMHTWFTETTLAPMPAVALLQSSTVILAGVYLVLRLSNLFMMSSDTLYIMLLFASLTVIFASSIALVQNDIKRIVTYINLTQISYLFYAFSTQNWSLSLNCLINYSVTSTLLILATAILVKQCRGERDISKLGGLLKSTPILYIIFLIIMLSLSAFPLISSSFYIKGDIILGLMSQGNLLVGTISLLGILLSSLSIWRLIFSVFHHKPNKKNQFVKIKKINYLPIFILLIFTTALFIYYPVPTQGILPIATLDTQGQLPFRLLLGAVTLLSLVIAYIFYAYPNSEVHEILNTPMVKSLVKLCKTNWRFDFVLNNVFVKPYIYLANWLKKDPFAIWDNWVMWGIKKINSYIVSLENGQIRWYLVSMVIGSIIILMLLIFI</sequence>
<evidence type="ECO:0000259" key="7">
    <source>
        <dbReference type="Pfam" id="PF00361"/>
    </source>
</evidence>
<reference evidence="9 10" key="1">
    <citation type="submission" date="2018-05" db="EMBL/GenBank/DDBJ databases">
        <title>Reference genomes for bee gut microbiota database.</title>
        <authorList>
            <person name="Ellegaard K.M."/>
        </authorList>
    </citation>
    <scope>NUCLEOTIDE SEQUENCE [LARGE SCALE GENOMIC DNA]</scope>
    <source>
        <strain evidence="9 10">ESL0177</strain>
    </source>
</reference>
<dbReference type="InterPro" id="IPR018393">
    <property type="entry name" value="NADHpl_OxRdtase_5_subgr"/>
</dbReference>
<evidence type="ECO:0000259" key="8">
    <source>
        <dbReference type="Pfam" id="PF00662"/>
    </source>
</evidence>
<evidence type="ECO:0000256" key="3">
    <source>
        <dbReference type="ARBA" id="ARBA00022989"/>
    </source>
</evidence>
<feature type="transmembrane region" description="Helical" evidence="6">
    <location>
        <begin position="143"/>
        <end position="162"/>
    </location>
</feature>
<accession>A0A2V4DYW1</accession>
<feature type="transmembrane region" description="Helical" evidence="6">
    <location>
        <begin position="174"/>
        <end position="193"/>
    </location>
</feature>
<dbReference type="InterPro" id="IPR001516">
    <property type="entry name" value="Proton_antipo_N"/>
</dbReference>
<dbReference type="GO" id="GO:0015990">
    <property type="term" value="P:electron transport coupled proton transport"/>
    <property type="evidence" value="ECO:0007669"/>
    <property type="project" value="TreeGrafter"/>
</dbReference>
<comment type="subcellular location">
    <subcellularLocation>
        <location evidence="1">Endomembrane system</location>
        <topology evidence="1">Multi-pass membrane protein</topology>
    </subcellularLocation>
    <subcellularLocation>
        <location evidence="5">Membrane</location>
        <topology evidence="5">Multi-pass membrane protein</topology>
    </subcellularLocation>
</comment>
<protein>
    <recommendedName>
        <fullName evidence="11">NADH-quinone oxidoreductase subunit L</fullName>
    </recommendedName>
</protein>
<dbReference type="InterPro" id="IPR003945">
    <property type="entry name" value="NU5C-like"/>
</dbReference>
<name>A0A2V4DYW1_9GAMM</name>
<evidence type="ECO:0000256" key="4">
    <source>
        <dbReference type="ARBA" id="ARBA00023136"/>
    </source>
</evidence>
<dbReference type="Pfam" id="PF00662">
    <property type="entry name" value="Proton_antipo_N"/>
    <property type="match status" value="1"/>
</dbReference>
<gene>
    <name evidence="9" type="ORF">DKK79_01705</name>
</gene>
<dbReference type="RefSeq" id="WP_110422581.1">
    <property type="nucleotide sequence ID" value="NZ_QGLP01000004.1"/>
</dbReference>
<feature type="transmembrane region" description="Helical" evidence="6">
    <location>
        <begin position="378"/>
        <end position="396"/>
    </location>
</feature>
<keyword evidence="2 5" id="KW-0812">Transmembrane</keyword>
<keyword evidence="3 6" id="KW-1133">Transmembrane helix</keyword>
<dbReference type="Pfam" id="PF00361">
    <property type="entry name" value="Proton_antipo_M"/>
    <property type="match status" value="1"/>
</dbReference>
<feature type="transmembrane region" description="Helical" evidence="6">
    <location>
        <begin position="248"/>
        <end position="271"/>
    </location>
</feature>
<organism evidence="9 10">
    <name type="scientific">Gilliamella apicola</name>
    <dbReference type="NCBI Taxonomy" id="1196095"/>
    <lineage>
        <taxon>Bacteria</taxon>
        <taxon>Pseudomonadati</taxon>
        <taxon>Pseudomonadota</taxon>
        <taxon>Gammaproteobacteria</taxon>
        <taxon>Orbales</taxon>
        <taxon>Orbaceae</taxon>
        <taxon>Gilliamella</taxon>
    </lineage>
</organism>
<keyword evidence="4 6" id="KW-0472">Membrane</keyword>
<feature type="transmembrane region" description="Helical" evidence="6">
    <location>
        <begin position="498"/>
        <end position="518"/>
    </location>
</feature>
<dbReference type="AlphaFoldDB" id="A0A2V4DYW1"/>
<dbReference type="GO" id="GO:0012505">
    <property type="term" value="C:endomembrane system"/>
    <property type="evidence" value="ECO:0007669"/>
    <property type="project" value="UniProtKB-SubCell"/>
</dbReference>
<proteinExistence type="predicted"/>
<evidence type="ECO:0000313" key="10">
    <source>
        <dbReference type="Proteomes" id="UP000247483"/>
    </source>
</evidence>
<feature type="transmembrane region" description="Helical" evidence="6">
    <location>
        <begin position="30"/>
        <end position="53"/>
    </location>
</feature>
<dbReference type="PANTHER" id="PTHR42829:SF2">
    <property type="entry name" value="NADH-UBIQUINONE OXIDOREDUCTASE CHAIN 5"/>
    <property type="match status" value="1"/>
</dbReference>
<dbReference type="PANTHER" id="PTHR42829">
    <property type="entry name" value="NADH-UBIQUINONE OXIDOREDUCTASE CHAIN 5"/>
    <property type="match status" value="1"/>
</dbReference>
<dbReference type="GO" id="GO:0003954">
    <property type="term" value="F:NADH dehydrogenase activity"/>
    <property type="evidence" value="ECO:0007669"/>
    <property type="project" value="TreeGrafter"/>
</dbReference>
<feature type="transmembrane region" description="Helical" evidence="6">
    <location>
        <begin position="118"/>
        <end position="137"/>
    </location>
</feature>
<comment type="caution">
    <text evidence="9">The sequence shown here is derived from an EMBL/GenBank/DDBJ whole genome shotgun (WGS) entry which is preliminary data.</text>
</comment>
<dbReference type="Proteomes" id="UP000247483">
    <property type="component" value="Unassembled WGS sequence"/>
</dbReference>
<evidence type="ECO:0000256" key="1">
    <source>
        <dbReference type="ARBA" id="ARBA00004127"/>
    </source>
</evidence>
<feature type="transmembrane region" description="Helical" evidence="6">
    <location>
        <begin position="597"/>
        <end position="615"/>
    </location>
</feature>
<evidence type="ECO:0000256" key="6">
    <source>
        <dbReference type="SAM" id="Phobius"/>
    </source>
</evidence>
<evidence type="ECO:0000256" key="5">
    <source>
        <dbReference type="RuleBase" id="RU000320"/>
    </source>
</evidence>
<feature type="transmembrane region" description="Helical" evidence="6">
    <location>
        <begin position="283"/>
        <end position="304"/>
    </location>
</feature>
<dbReference type="EMBL" id="QGLP01000004">
    <property type="protein sequence ID" value="PXZ05433.1"/>
    <property type="molecule type" value="Genomic_DNA"/>
</dbReference>
<dbReference type="GO" id="GO:0016020">
    <property type="term" value="C:membrane"/>
    <property type="evidence" value="ECO:0007669"/>
    <property type="project" value="UniProtKB-SubCell"/>
</dbReference>
<feature type="transmembrane region" description="Helical" evidence="6">
    <location>
        <begin position="218"/>
        <end position="236"/>
    </location>
</feature>
<dbReference type="GO" id="GO:0042773">
    <property type="term" value="P:ATP synthesis coupled electron transport"/>
    <property type="evidence" value="ECO:0007669"/>
    <property type="project" value="InterPro"/>
</dbReference>